<evidence type="ECO:0000256" key="5">
    <source>
        <dbReference type="ARBA" id="ARBA00023242"/>
    </source>
</evidence>
<keyword evidence="5" id="KW-0539">Nucleus</keyword>
<protein>
    <recommendedName>
        <fullName evidence="8">BZIP domain-containing protein</fullName>
    </recommendedName>
</protein>
<proteinExistence type="predicted"/>
<keyword evidence="2" id="KW-0805">Transcription regulation</keyword>
<name>A0A068RN71_9FUNG</name>
<dbReference type="VEuPathDB" id="FungiDB:LCOR_02816.1"/>
<comment type="caution">
    <text evidence="9">The sequence shown here is derived from an EMBL/GenBank/DDBJ whole genome shotgun (WGS) entry which is preliminary data.</text>
</comment>
<organism evidence="9 10">
    <name type="scientific">Lichtheimia corymbifera JMRC:FSU:9682</name>
    <dbReference type="NCBI Taxonomy" id="1263082"/>
    <lineage>
        <taxon>Eukaryota</taxon>
        <taxon>Fungi</taxon>
        <taxon>Fungi incertae sedis</taxon>
        <taxon>Mucoromycota</taxon>
        <taxon>Mucoromycotina</taxon>
        <taxon>Mucoromycetes</taxon>
        <taxon>Mucorales</taxon>
        <taxon>Lichtheimiaceae</taxon>
        <taxon>Lichtheimia</taxon>
    </lineage>
</organism>
<evidence type="ECO:0000256" key="1">
    <source>
        <dbReference type="ARBA" id="ARBA00004123"/>
    </source>
</evidence>
<accession>A0A068RN71</accession>
<dbReference type="OrthoDB" id="1939598at2759"/>
<dbReference type="Pfam" id="PF07716">
    <property type="entry name" value="bZIP_2"/>
    <property type="match status" value="1"/>
</dbReference>
<dbReference type="Gene3D" id="1.20.5.170">
    <property type="match status" value="1"/>
</dbReference>
<dbReference type="Proteomes" id="UP000027586">
    <property type="component" value="Unassembled WGS sequence"/>
</dbReference>
<dbReference type="GO" id="GO:0005634">
    <property type="term" value="C:nucleus"/>
    <property type="evidence" value="ECO:0007669"/>
    <property type="project" value="UniProtKB-SubCell"/>
</dbReference>
<evidence type="ECO:0000256" key="6">
    <source>
        <dbReference type="SAM" id="Coils"/>
    </source>
</evidence>
<dbReference type="InterPro" id="IPR004827">
    <property type="entry name" value="bZIP"/>
</dbReference>
<gene>
    <name evidence="9" type="ORF">LCOR_02816.1</name>
</gene>
<evidence type="ECO:0000256" key="4">
    <source>
        <dbReference type="ARBA" id="ARBA00023163"/>
    </source>
</evidence>
<reference evidence="9" key="1">
    <citation type="submission" date="2013-08" db="EMBL/GenBank/DDBJ databases">
        <title>Gene expansion shapes genome architecture in the human pathogen Lichtheimia corymbifera: an evolutionary genomics analysis in the ancient terrestrial Mucorales (Mucoromycotina).</title>
        <authorList>
            <person name="Schwartze V.U."/>
            <person name="Winter S."/>
            <person name="Shelest E."/>
            <person name="Marcet-Houben M."/>
            <person name="Horn F."/>
            <person name="Wehner S."/>
            <person name="Hoffmann K."/>
            <person name="Riege K."/>
            <person name="Sammeth M."/>
            <person name="Nowrousian M."/>
            <person name="Valiante V."/>
            <person name="Linde J."/>
            <person name="Jacobsen I.D."/>
            <person name="Marz M."/>
            <person name="Brakhage A.A."/>
            <person name="Gabaldon T."/>
            <person name="Bocker S."/>
            <person name="Voigt K."/>
        </authorList>
    </citation>
    <scope>NUCLEOTIDE SEQUENCE [LARGE SCALE GENOMIC DNA]</scope>
    <source>
        <strain evidence="9">FSU 9682</strain>
    </source>
</reference>
<feature type="region of interest" description="Disordered" evidence="7">
    <location>
        <begin position="48"/>
        <end position="67"/>
    </location>
</feature>
<evidence type="ECO:0000259" key="8">
    <source>
        <dbReference type="PROSITE" id="PS50217"/>
    </source>
</evidence>
<dbReference type="PROSITE" id="PS00036">
    <property type="entry name" value="BZIP_BASIC"/>
    <property type="match status" value="1"/>
</dbReference>
<dbReference type="AlphaFoldDB" id="A0A068RN71"/>
<feature type="region of interest" description="Disordered" evidence="7">
    <location>
        <begin position="82"/>
        <end position="165"/>
    </location>
</feature>
<feature type="compositionally biased region" description="Low complexity" evidence="7">
    <location>
        <begin position="82"/>
        <end position="115"/>
    </location>
</feature>
<evidence type="ECO:0000256" key="2">
    <source>
        <dbReference type="ARBA" id="ARBA00023015"/>
    </source>
</evidence>
<dbReference type="SUPFAM" id="SSF57959">
    <property type="entry name" value="Leucine zipper domain"/>
    <property type="match status" value="1"/>
</dbReference>
<comment type="subcellular location">
    <subcellularLocation>
        <location evidence="1">Nucleus</location>
    </subcellularLocation>
</comment>
<keyword evidence="10" id="KW-1185">Reference proteome</keyword>
<dbReference type="EMBL" id="CBTN010000008">
    <property type="protein sequence ID" value="CDH51170.1"/>
    <property type="molecule type" value="Genomic_DNA"/>
</dbReference>
<dbReference type="STRING" id="1263082.A0A068RN71"/>
<dbReference type="InterPro" id="IPR046347">
    <property type="entry name" value="bZIP_sf"/>
</dbReference>
<sequence>MSPVNSFLDPLIFDLPTSSGPGSVDHTKLLEELDLWTNAQFTFDMQPGTAVQDKPTTAAATTTPSLPLENEHDLWKFLSLDPTQQQQQQHSTTTSPSSQSLSSPITTSTISLSPPRAHIPTTTTHPKILPKSIPLKRDRTEEEKSIEEDKRRRNTAASARFRAKKKLREQAMEQAVKEMSEKSEKLEERVKDLEQEIKWLRSLLVDKDTTSTSSPSSL</sequence>
<evidence type="ECO:0000256" key="3">
    <source>
        <dbReference type="ARBA" id="ARBA00023125"/>
    </source>
</evidence>
<evidence type="ECO:0000313" key="9">
    <source>
        <dbReference type="EMBL" id="CDH51170.1"/>
    </source>
</evidence>
<keyword evidence="6" id="KW-0175">Coiled coil</keyword>
<feature type="domain" description="BZIP" evidence="8">
    <location>
        <begin position="148"/>
        <end position="207"/>
    </location>
</feature>
<evidence type="ECO:0000256" key="7">
    <source>
        <dbReference type="SAM" id="MobiDB-lite"/>
    </source>
</evidence>
<evidence type="ECO:0000313" key="10">
    <source>
        <dbReference type="Proteomes" id="UP000027586"/>
    </source>
</evidence>
<keyword evidence="3" id="KW-0238">DNA-binding</keyword>
<feature type="compositionally biased region" description="Basic and acidic residues" evidence="7">
    <location>
        <begin position="135"/>
        <end position="151"/>
    </location>
</feature>
<dbReference type="GO" id="GO:0001228">
    <property type="term" value="F:DNA-binding transcription activator activity, RNA polymerase II-specific"/>
    <property type="evidence" value="ECO:0007669"/>
    <property type="project" value="TreeGrafter"/>
</dbReference>
<dbReference type="PANTHER" id="PTHR13044:SF14">
    <property type="entry name" value="CRYPTOCEPHAL, ISOFORM A"/>
    <property type="match status" value="1"/>
</dbReference>
<keyword evidence="4" id="KW-0804">Transcription</keyword>
<dbReference type="CDD" id="cd14705">
    <property type="entry name" value="bZIP_Zip1"/>
    <property type="match status" value="1"/>
</dbReference>
<dbReference type="GO" id="GO:0000977">
    <property type="term" value="F:RNA polymerase II transcription regulatory region sequence-specific DNA binding"/>
    <property type="evidence" value="ECO:0007669"/>
    <property type="project" value="TreeGrafter"/>
</dbReference>
<feature type="coiled-coil region" evidence="6">
    <location>
        <begin position="169"/>
        <end position="203"/>
    </location>
</feature>
<dbReference type="PANTHER" id="PTHR13044">
    <property type="entry name" value="ACTIVATING TRANSCRIPTION FACTOR ATF 4/5"/>
    <property type="match status" value="1"/>
</dbReference>
<dbReference type="PROSITE" id="PS50217">
    <property type="entry name" value="BZIP"/>
    <property type="match status" value="1"/>
</dbReference>